<dbReference type="RefSeq" id="XP_022258780.1">
    <property type="nucleotide sequence ID" value="XM_022403072.1"/>
</dbReference>
<organism evidence="2 3">
    <name type="scientific">Limulus polyphemus</name>
    <name type="common">Atlantic horseshoe crab</name>
    <dbReference type="NCBI Taxonomy" id="6850"/>
    <lineage>
        <taxon>Eukaryota</taxon>
        <taxon>Metazoa</taxon>
        <taxon>Ecdysozoa</taxon>
        <taxon>Arthropoda</taxon>
        <taxon>Chelicerata</taxon>
        <taxon>Merostomata</taxon>
        <taxon>Xiphosura</taxon>
        <taxon>Limulidae</taxon>
        <taxon>Limulus</taxon>
    </lineage>
</organism>
<dbReference type="GeneID" id="111089864"/>
<accession>A0ABM1TSC4</accession>
<dbReference type="Proteomes" id="UP000694941">
    <property type="component" value="Unplaced"/>
</dbReference>
<feature type="non-terminal residue" evidence="3">
    <location>
        <position position="143"/>
    </location>
</feature>
<feature type="region of interest" description="Disordered" evidence="1">
    <location>
        <begin position="111"/>
        <end position="143"/>
    </location>
</feature>
<name>A0ABM1TSC4_LIMPO</name>
<keyword evidence="2" id="KW-1185">Reference proteome</keyword>
<evidence type="ECO:0000313" key="3">
    <source>
        <dbReference type="RefSeq" id="XP_022258780.1"/>
    </source>
</evidence>
<evidence type="ECO:0000313" key="2">
    <source>
        <dbReference type="Proteomes" id="UP000694941"/>
    </source>
</evidence>
<protein>
    <submittedName>
        <fullName evidence="3">Uncharacterized protein LOC111089864</fullName>
    </submittedName>
</protein>
<proteinExistence type="predicted"/>
<reference evidence="3" key="1">
    <citation type="submission" date="2025-08" db="UniProtKB">
        <authorList>
            <consortium name="RefSeq"/>
        </authorList>
    </citation>
    <scope>IDENTIFICATION</scope>
    <source>
        <tissue evidence="3">Muscle</tissue>
    </source>
</reference>
<evidence type="ECO:0000256" key="1">
    <source>
        <dbReference type="SAM" id="MobiDB-lite"/>
    </source>
</evidence>
<gene>
    <name evidence="3" type="primary">LOC111089864</name>
</gene>
<sequence length="143" mass="16683">MLCASRDGVMHYGVDLLEEIDELIQDDPLRDMTTEKTNHRYRFRRQETEDLEEIKLEPIINHTSNLEEKGKMKEVRKLKRLSEVESNASDDDLDAVIDEILKDETINIPIPQETKLPAKKQDISKSSWHQSIPKETEQQPVTQ</sequence>